<feature type="compositionally biased region" description="Low complexity" evidence="5">
    <location>
        <begin position="429"/>
        <end position="438"/>
    </location>
</feature>
<gene>
    <name evidence="7" type="ORF">EW146_g6545</name>
</gene>
<evidence type="ECO:0000256" key="4">
    <source>
        <dbReference type="ARBA" id="ARBA00023136"/>
    </source>
</evidence>
<proteinExistence type="predicted"/>
<evidence type="ECO:0000313" key="8">
    <source>
        <dbReference type="Proteomes" id="UP000310158"/>
    </source>
</evidence>
<feature type="region of interest" description="Disordered" evidence="5">
    <location>
        <begin position="429"/>
        <end position="529"/>
    </location>
</feature>
<evidence type="ECO:0000256" key="1">
    <source>
        <dbReference type="ARBA" id="ARBA00004167"/>
    </source>
</evidence>
<keyword evidence="3 6" id="KW-1133">Transmembrane helix</keyword>
<dbReference type="PANTHER" id="PTHR15549">
    <property type="entry name" value="PAIRED IMMUNOGLOBULIN-LIKE TYPE 2 RECEPTOR"/>
    <property type="match status" value="1"/>
</dbReference>
<keyword evidence="4 6" id="KW-0472">Membrane</keyword>
<sequence>MATTPSISVPSITTPTSSSTAPTSSSTTSSSESSTSTPVSSSTPPTSSSQSTSSTESSSTTSTTSASSSTSSIASSTSSSVQSSSSSPSSSFSSSSASSSSPSSSSSLSTTGAASATSTLPSSSPSSALSTQIQVSTSNGVRYTYTSIVVVEPTTSAQSANRASTGFFHNKGAVAGVFTVVGIICVVIFFVIATGFVRRRRAKKFDKEIDEAAAAAAASGAPDFEDFDYNPSNTTSGGGGYTGYSDGSHGTFAQPPMSHGEYNLNDVPNFDPSFGVGAGAGAAGIGAGVGSAAMQRARSRRDQQQTPYNTLATTPQEQYEMQDSRLRYRGNTAGAGPDYDLLEAAGIAGASGDPYAVARGPSTRTGTTQYTGTGGALSRNQSLDARNTLSPSSEGHYPLTNAFAATSDGHGSPPHAALYPQSQDPYASFAASAPQQMPQPQPETTDAYGGYLDESPPPHDGISMPNPYVAAPPSGTHHQMSSPEESDEEGLIDEHLVHVPENDESRMSMRDEEDYGYGGERRVLRVANE</sequence>
<comment type="caution">
    <text evidence="7">The sequence shown here is derived from an EMBL/GenBank/DDBJ whole genome shotgun (WGS) entry which is preliminary data.</text>
</comment>
<dbReference type="OrthoDB" id="3068832at2759"/>
<organism evidence="7 8">
    <name type="scientific">Bondarzewia mesenterica</name>
    <dbReference type="NCBI Taxonomy" id="1095465"/>
    <lineage>
        <taxon>Eukaryota</taxon>
        <taxon>Fungi</taxon>
        <taxon>Dikarya</taxon>
        <taxon>Basidiomycota</taxon>
        <taxon>Agaricomycotina</taxon>
        <taxon>Agaricomycetes</taxon>
        <taxon>Russulales</taxon>
        <taxon>Bondarzewiaceae</taxon>
        <taxon>Bondarzewia</taxon>
    </lineage>
</organism>
<protein>
    <recommendedName>
        <fullName evidence="9">REJ domain-containing protein</fullName>
    </recommendedName>
</protein>
<dbReference type="GO" id="GO:0071944">
    <property type="term" value="C:cell periphery"/>
    <property type="evidence" value="ECO:0007669"/>
    <property type="project" value="UniProtKB-ARBA"/>
</dbReference>
<dbReference type="AlphaFoldDB" id="A0A4S4LQ98"/>
<keyword evidence="2 6" id="KW-0812">Transmembrane</keyword>
<feature type="region of interest" description="Disordered" evidence="5">
    <location>
        <begin position="1"/>
        <end position="129"/>
    </location>
</feature>
<reference evidence="7 8" key="1">
    <citation type="submission" date="2019-02" db="EMBL/GenBank/DDBJ databases">
        <title>Genome sequencing of the rare red list fungi Bondarzewia mesenterica.</title>
        <authorList>
            <person name="Buettner E."/>
            <person name="Kellner H."/>
        </authorList>
    </citation>
    <scope>NUCLEOTIDE SEQUENCE [LARGE SCALE GENOMIC DNA]</scope>
    <source>
        <strain evidence="7 8">DSM 108281</strain>
    </source>
</reference>
<comment type="subcellular location">
    <subcellularLocation>
        <location evidence="1">Membrane</location>
        <topology evidence="1">Single-pass membrane protein</topology>
    </subcellularLocation>
</comment>
<accession>A0A4S4LQ98</accession>
<evidence type="ECO:0000256" key="5">
    <source>
        <dbReference type="SAM" id="MobiDB-lite"/>
    </source>
</evidence>
<feature type="compositionally biased region" description="Basic and acidic residues" evidence="5">
    <location>
        <begin position="519"/>
        <end position="529"/>
    </location>
</feature>
<evidence type="ECO:0000256" key="3">
    <source>
        <dbReference type="ARBA" id="ARBA00022989"/>
    </source>
</evidence>
<keyword evidence="8" id="KW-1185">Reference proteome</keyword>
<feature type="region of interest" description="Disordered" evidence="5">
    <location>
        <begin position="238"/>
        <end position="264"/>
    </location>
</feature>
<dbReference type="InterPro" id="IPR051694">
    <property type="entry name" value="Immunoregulatory_rcpt-like"/>
</dbReference>
<dbReference type="GO" id="GO:0016020">
    <property type="term" value="C:membrane"/>
    <property type="evidence" value="ECO:0007669"/>
    <property type="project" value="UniProtKB-SubCell"/>
</dbReference>
<evidence type="ECO:0000256" key="2">
    <source>
        <dbReference type="ARBA" id="ARBA00022692"/>
    </source>
</evidence>
<dbReference type="Proteomes" id="UP000310158">
    <property type="component" value="Unassembled WGS sequence"/>
</dbReference>
<evidence type="ECO:0008006" key="9">
    <source>
        <dbReference type="Google" id="ProtNLM"/>
    </source>
</evidence>
<evidence type="ECO:0000313" key="7">
    <source>
        <dbReference type="EMBL" id="THH13701.1"/>
    </source>
</evidence>
<name>A0A4S4LQ98_9AGAM</name>
<feature type="compositionally biased region" description="Basic and acidic residues" evidence="5">
    <location>
        <begin position="492"/>
        <end position="510"/>
    </location>
</feature>
<dbReference type="EMBL" id="SGPL01000332">
    <property type="protein sequence ID" value="THH13701.1"/>
    <property type="molecule type" value="Genomic_DNA"/>
</dbReference>
<evidence type="ECO:0000256" key="6">
    <source>
        <dbReference type="SAM" id="Phobius"/>
    </source>
</evidence>
<feature type="transmembrane region" description="Helical" evidence="6">
    <location>
        <begin position="173"/>
        <end position="197"/>
    </location>
</feature>